<reference evidence="2" key="1">
    <citation type="journal article" date="2020" name="Cell">
        <title>Large-Scale Comparative Analyses of Tick Genomes Elucidate Their Genetic Diversity and Vector Capacities.</title>
        <authorList>
            <consortium name="Tick Genome and Microbiome Consortium (TIGMIC)"/>
            <person name="Jia N."/>
            <person name="Wang J."/>
            <person name="Shi W."/>
            <person name="Du L."/>
            <person name="Sun Y."/>
            <person name="Zhan W."/>
            <person name="Jiang J.F."/>
            <person name="Wang Q."/>
            <person name="Zhang B."/>
            <person name="Ji P."/>
            <person name="Bell-Sakyi L."/>
            <person name="Cui X.M."/>
            <person name="Yuan T.T."/>
            <person name="Jiang B.G."/>
            <person name="Yang W.F."/>
            <person name="Lam T.T."/>
            <person name="Chang Q.C."/>
            <person name="Ding S.J."/>
            <person name="Wang X.J."/>
            <person name="Zhu J.G."/>
            <person name="Ruan X.D."/>
            <person name="Zhao L."/>
            <person name="Wei J.T."/>
            <person name="Ye R.Z."/>
            <person name="Que T.C."/>
            <person name="Du C.H."/>
            <person name="Zhou Y.H."/>
            <person name="Cheng J.X."/>
            <person name="Dai P.F."/>
            <person name="Guo W.B."/>
            <person name="Han X.H."/>
            <person name="Huang E.J."/>
            <person name="Li L.F."/>
            <person name="Wei W."/>
            <person name="Gao Y.C."/>
            <person name="Liu J.Z."/>
            <person name="Shao H.Z."/>
            <person name="Wang X."/>
            <person name="Wang C.C."/>
            <person name="Yang T.C."/>
            <person name="Huo Q.B."/>
            <person name="Li W."/>
            <person name="Chen H.Y."/>
            <person name="Chen S.E."/>
            <person name="Zhou L.G."/>
            <person name="Ni X.B."/>
            <person name="Tian J.H."/>
            <person name="Sheng Y."/>
            <person name="Liu T."/>
            <person name="Pan Y.S."/>
            <person name="Xia L.Y."/>
            <person name="Li J."/>
            <person name="Zhao F."/>
            <person name="Cao W.C."/>
        </authorList>
    </citation>
    <scope>NUCLEOTIDE SEQUENCE</scope>
    <source>
        <strain evidence="2">Rmic-2018</strain>
    </source>
</reference>
<feature type="transmembrane region" description="Helical" evidence="1">
    <location>
        <begin position="111"/>
        <end position="134"/>
    </location>
</feature>
<reference evidence="2" key="2">
    <citation type="submission" date="2021-09" db="EMBL/GenBank/DDBJ databases">
        <authorList>
            <person name="Jia N."/>
            <person name="Wang J."/>
            <person name="Shi W."/>
            <person name="Du L."/>
            <person name="Sun Y."/>
            <person name="Zhan W."/>
            <person name="Jiang J."/>
            <person name="Wang Q."/>
            <person name="Zhang B."/>
            <person name="Ji P."/>
            <person name="Sakyi L.B."/>
            <person name="Cui X."/>
            <person name="Yuan T."/>
            <person name="Jiang B."/>
            <person name="Yang W."/>
            <person name="Lam T.T.-Y."/>
            <person name="Chang Q."/>
            <person name="Ding S."/>
            <person name="Wang X."/>
            <person name="Zhu J."/>
            <person name="Ruan X."/>
            <person name="Zhao L."/>
            <person name="Wei J."/>
            <person name="Que T."/>
            <person name="Du C."/>
            <person name="Cheng J."/>
            <person name="Dai P."/>
            <person name="Han X."/>
            <person name="Huang E."/>
            <person name="Gao Y."/>
            <person name="Liu J."/>
            <person name="Shao H."/>
            <person name="Ye R."/>
            <person name="Li L."/>
            <person name="Wei W."/>
            <person name="Wang X."/>
            <person name="Wang C."/>
            <person name="Huo Q."/>
            <person name="Li W."/>
            <person name="Guo W."/>
            <person name="Chen H."/>
            <person name="Chen S."/>
            <person name="Zhou L."/>
            <person name="Zhou L."/>
            <person name="Ni X."/>
            <person name="Tian J."/>
            <person name="Zhou Y."/>
            <person name="Sheng Y."/>
            <person name="Liu T."/>
            <person name="Pan Y."/>
            <person name="Xia L."/>
            <person name="Li J."/>
            <person name="Zhao F."/>
            <person name="Cao W."/>
        </authorList>
    </citation>
    <scope>NUCLEOTIDE SEQUENCE</scope>
    <source>
        <strain evidence="2">Rmic-2018</strain>
        <tissue evidence="2">Larvae</tissue>
    </source>
</reference>
<keyword evidence="1" id="KW-1133">Transmembrane helix</keyword>
<evidence type="ECO:0000256" key="1">
    <source>
        <dbReference type="SAM" id="Phobius"/>
    </source>
</evidence>
<proteinExistence type="predicted"/>
<evidence type="ECO:0000313" key="2">
    <source>
        <dbReference type="EMBL" id="KAH8031001.1"/>
    </source>
</evidence>
<keyword evidence="3" id="KW-1185">Reference proteome</keyword>
<protein>
    <submittedName>
        <fullName evidence="2">Uncharacterized protein</fullName>
    </submittedName>
</protein>
<keyword evidence="1" id="KW-0812">Transmembrane</keyword>
<comment type="caution">
    <text evidence="2">The sequence shown here is derived from an EMBL/GenBank/DDBJ whole genome shotgun (WGS) entry which is preliminary data.</text>
</comment>
<dbReference type="EMBL" id="JABSTU010000005">
    <property type="protein sequence ID" value="KAH8031001.1"/>
    <property type="molecule type" value="Genomic_DNA"/>
</dbReference>
<name>A0A9J6E9S7_RHIMP</name>
<accession>A0A9J6E9S7</accession>
<keyword evidence="1" id="KW-0472">Membrane</keyword>
<organism evidence="2 3">
    <name type="scientific">Rhipicephalus microplus</name>
    <name type="common">Cattle tick</name>
    <name type="synonym">Boophilus microplus</name>
    <dbReference type="NCBI Taxonomy" id="6941"/>
    <lineage>
        <taxon>Eukaryota</taxon>
        <taxon>Metazoa</taxon>
        <taxon>Ecdysozoa</taxon>
        <taxon>Arthropoda</taxon>
        <taxon>Chelicerata</taxon>
        <taxon>Arachnida</taxon>
        <taxon>Acari</taxon>
        <taxon>Parasitiformes</taxon>
        <taxon>Ixodida</taxon>
        <taxon>Ixodoidea</taxon>
        <taxon>Ixodidae</taxon>
        <taxon>Rhipicephalinae</taxon>
        <taxon>Rhipicephalus</taxon>
        <taxon>Boophilus</taxon>
    </lineage>
</organism>
<feature type="transmembrane region" description="Helical" evidence="1">
    <location>
        <begin position="184"/>
        <end position="204"/>
    </location>
</feature>
<evidence type="ECO:0000313" key="3">
    <source>
        <dbReference type="Proteomes" id="UP000821866"/>
    </source>
</evidence>
<gene>
    <name evidence="2" type="ORF">HPB51_012469</name>
</gene>
<dbReference type="AlphaFoldDB" id="A0A9J6E9S7"/>
<dbReference type="Proteomes" id="UP000821866">
    <property type="component" value="Chromosome 3"/>
</dbReference>
<sequence length="216" mass="24555">MREIEGFRRLQAHTISRVCAVLRKRVIIVTEESPAQLDAAWVQEQARYVKSSCIRKTSCKDSNNSTQKEASRTAKIAAEQVSPGREFEGYRNDGCTRQDLPKKRLHRWQRVHVGLFMGAFLCSLAGILAFGMLLKNFELYCPLFANVSVVRDEDSSNASASVHARYYSVDHANSSWGGKRTCDFCLFTTVSSFIYAFLWLWIFCSFSRKVENISVA</sequence>